<evidence type="ECO:0000313" key="2">
    <source>
        <dbReference type="EMBL" id="KAK0546295.1"/>
    </source>
</evidence>
<feature type="compositionally biased region" description="Basic and acidic residues" evidence="1">
    <location>
        <begin position="90"/>
        <end position="99"/>
    </location>
</feature>
<dbReference type="EMBL" id="JAPDMZ010000198">
    <property type="protein sequence ID" value="KAK0546295.1"/>
    <property type="molecule type" value="Genomic_DNA"/>
</dbReference>
<feature type="region of interest" description="Disordered" evidence="1">
    <location>
        <begin position="1"/>
        <end position="101"/>
    </location>
</feature>
<comment type="caution">
    <text evidence="2">The sequence shown here is derived from an EMBL/GenBank/DDBJ whole genome shotgun (WGS) entry which is preliminary data.</text>
</comment>
<accession>A0AAN6GQS4</accession>
<keyword evidence="3" id="KW-1185">Reference proteome</keyword>
<name>A0AAN6GQS4_9BASI</name>
<feature type="compositionally biased region" description="Low complexity" evidence="1">
    <location>
        <begin position="680"/>
        <end position="689"/>
    </location>
</feature>
<feature type="compositionally biased region" description="Polar residues" evidence="1">
    <location>
        <begin position="75"/>
        <end position="89"/>
    </location>
</feature>
<feature type="region of interest" description="Disordered" evidence="1">
    <location>
        <begin position="235"/>
        <end position="254"/>
    </location>
</feature>
<feature type="compositionally biased region" description="Low complexity" evidence="1">
    <location>
        <begin position="236"/>
        <end position="254"/>
    </location>
</feature>
<organism evidence="2 3">
    <name type="scientific">Tilletia horrida</name>
    <dbReference type="NCBI Taxonomy" id="155126"/>
    <lineage>
        <taxon>Eukaryota</taxon>
        <taxon>Fungi</taxon>
        <taxon>Dikarya</taxon>
        <taxon>Basidiomycota</taxon>
        <taxon>Ustilaginomycotina</taxon>
        <taxon>Exobasidiomycetes</taxon>
        <taxon>Tilletiales</taxon>
        <taxon>Tilletiaceae</taxon>
        <taxon>Tilletia</taxon>
    </lineage>
</organism>
<feature type="region of interest" description="Disordered" evidence="1">
    <location>
        <begin position="839"/>
        <end position="951"/>
    </location>
</feature>
<dbReference type="Proteomes" id="UP001176517">
    <property type="component" value="Unassembled WGS sequence"/>
</dbReference>
<feature type="region of interest" description="Disordered" evidence="1">
    <location>
        <begin position="671"/>
        <end position="690"/>
    </location>
</feature>
<gene>
    <name evidence="2" type="ORF">OC846_005334</name>
</gene>
<feature type="region of interest" description="Disordered" evidence="1">
    <location>
        <begin position="512"/>
        <end position="545"/>
    </location>
</feature>
<evidence type="ECO:0000313" key="3">
    <source>
        <dbReference type="Proteomes" id="UP001176517"/>
    </source>
</evidence>
<dbReference type="AlphaFoldDB" id="A0AAN6GQS4"/>
<feature type="compositionally biased region" description="Low complexity" evidence="1">
    <location>
        <begin position="43"/>
        <end position="64"/>
    </location>
</feature>
<sequence length="971" mass="102629">MQQDSGTSSNLIPVAGAQTSSSSTLPHTSNRTIPAESFLSRTGSSSASGSSAASSSGSSSGASSLFVAGSFLPHSGQTSPATSRSNSTHDPLESADHPTKLPLLLKPSFKAQGKRKLSDLLTDHLVASPDAVTKTFAGLNKDNDDDDGSLPVVSEPIDEPIFPITLYNSAYRFFPSRNPSPSARPYPHSHPPSEAQCPWAIQEAAWGKEAKRCGRAFASPELLARHILLTHCQIGPAPERQPQPRAASSSNLAPLSQAQAASATPVLPIALLSSSAPTASATTSRSSASVTKVPCRYGTCNNRSFTSTAKIRAHVLQVHILPAFLYNCPFENCRLTASEQPDTQHKLDGHIDRIHDEEDEQLRPFTRAGGIGPKGARFSLLKKIPASILDKDKGGVQPGAAWAYMQRAASVSGIDLDVALLSELVVPPSGVGGTGFEPAVDALLGRGRAGEDASSAILIDDGPSTSSVQYYADTSLNELEIETALKLNAIEKVSRISSEDVDGFWLHQPLALRPPLPKPRGKGHGKGGNTKSGARASNKGSPSKQSVSAAYSHLNFKAIYAALDEEIALRRARSLAASLRPRVSSAHRALIKAPTHPASSQNLPMLPSRVQPYVSLLARMSYWEQPAIPQLPSETMLALSLPVTSSNKAGEVFARRHAKARARILEEHRVDGDGPMTTASSSLSSSSSLPKRQPFLDVYLDRPERTRPVEGVEFKKAGEGAFVCVEIPFSGERVSGLIQQQVGVGSDPAEEGPIRPPTEPVMEAMKQPSTDHRVEGATLLPDDPVLEGTTPLPSNPIVEKTTQPLGGPLEEGTTEPACCDPETVGIAGPVIVVIDADSGAGSDLEDPADLPPSLTASGFLERLEIPSRASAGTGSGHKTPGDSSSESAIGNLTLAQRDAAEPVASEEDRVCVEAEPVEPDGHDPLPTTDDDIEVEDISRKRRASQSSNLDIDLDLARRTPWALFVGQTADV</sequence>
<evidence type="ECO:0000256" key="1">
    <source>
        <dbReference type="SAM" id="MobiDB-lite"/>
    </source>
</evidence>
<feature type="compositionally biased region" description="Polar residues" evidence="1">
    <location>
        <begin position="881"/>
        <end position="894"/>
    </location>
</feature>
<protein>
    <submittedName>
        <fullName evidence="2">Uncharacterized protein</fullName>
    </submittedName>
</protein>
<proteinExistence type="predicted"/>
<feature type="compositionally biased region" description="Polar residues" evidence="1">
    <location>
        <begin position="1"/>
        <end position="32"/>
    </location>
</feature>
<reference evidence="2" key="1">
    <citation type="journal article" date="2023" name="PhytoFront">
        <title>Draft Genome Resources of Seven Strains of Tilletia horrida, Causal Agent of Kernel Smut of Rice.</title>
        <authorList>
            <person name="Khanal S."/>
            <person name="Antony Babu S."/>
            <person name="Zhou X.G."/>
        </authorList>
    </citation>
    <scope>NUCLEOTIDE SEQUENCE</scope>
    <source>
        <strain evidence="2">TX6</strain>
    </source>
</reference>